<organism evidence="2">
    <name type="scientific">marine metagenome</name>
    <dbReference type="NCBI Taxonomy" id="408172"/>
    <lineage>
        <taxon>unclassified sequences</taxon>
        <taxon>metagenomes</taxon>
        <taxon>ecological metagenomes</taxon>
    </lineage>
</organism>
<protein>
    <recommendedName>
        <fullName evidence="1">NAD-dependent epimerase/dehydratase domain-containing protein</fullName>
    </recommendedName>
</protein>
<feature type="non-terminal residue" evidence="2">
    <location>
        <position position="1"/>
    </location>
</feature>
<dbReference type="Pfam" id="PF01370">
    <property type="entry name" value="Epimerase"/>
    <property type="match status" value="1"/>
</dbReference>
<dbReference type="InterPro" id="IPR001509">
    <property type="entry name" value="Epimerase_deHydtase"/>
</dbReference>
<feature type="domain" description="NAD-dependent epimerase/dehydratase" evidence="1">
    <location>
        <begin position="7"/>
        <end position="220"/>
    </location>
</feature>
<reference evidence="2" key="1">
    <citation type="submission" date="2018-05" db="EMBL/GenBank/DDBJ databases">
        <authorList>
            <person name="Lanie J.A."/>
            <person name="Ng W.-L."/>
            <person name="Kazmierczak K.M."/>
            <person name="Andrzejewski T.M."/>
            <person name="Davidsen T.M."/>
            <person name="Wayne K.J."/>
            <person name="Tettelin H."/>
            <person name="Glass J.I."/>
            <person name="Rusch D."/>
            <person name="Podicherti R."/>
            <person name="Tsui H.-C.T."/>
            <person name="Winkler M.E."/>
        </authorList>
    </citation>
    <scope>NUCLEOTIDE SEQUENCE</scope>
</reference>
<dbReference type="PANTHER" id="PTHR43725">
    <property type="entry name" value="UDP-GLUCOSE 4-EPIMERASE"/>
    <property type="match status" value="1"/>
</dbReference>
<dbReference type="EMBL" id="UINC01002011">
    <property type="protein sequence ID" value="SUZ91857.1"/>
    <property type="molecule type" value="Genomic_DNA"/>
</dbReference>
<gene>
    <name evidence="2" type="ORF">METZ01_LOCUS44711</name>
</gene>
<accession>A0A381RPN3</accession>
<dbReference type="InterPro" id="IPR036291">
    <property type="entry name" value="NAD(P)-bd_dom_sf"/>
</dbReference>
<evidence type="ECO:0000313" key="2">
    <source>
        <dbReference type="EMBL" id="SUZ91857.1"/>
    </source>
</evidence>
<name>A0A381RPN3_9ZZZZ</name>
<dbReference type="GO" id="GO:0003978">
    <property type="term" value="F:UDP-glucose 4-epimerase activity"/>
    <property type="evidence" value="ECO:0007669"/>
    <property type="project" value="TreeGrafter"/>
</dbReference>
<sequence>VSDPKRVLVMGGTQFNGLALVHELARCGHEVTILNRGVTEAPLPAGINRLTADRSDHDAVREVLGGLEFDVVQDMTAYHPEDVALMVEILDGRVGHYVFASSTVIYAAADLLPIGEDHPVERGDDQIEYGMHKLLCEDLLVEAHAERGFPATTVAFAMVYGPRNIIPDREQRMFARLEAGRPVLVPGDGTTVGQVGHVEDQARALEAVMGIPASFGRRYNLTGRGYFTDLGYVRTTAEVLGVEPDIRFIPAAFMEDLWDGRIEFESGGQSRPNIDIRTSEEAARRQAAIRHRFRFTSVIPRLAPNIHRWNRNVVFSIDALRRDTGWEPEHDLASMVAHTHAWHSETGGRDFDWAYEEQILDRLG</sequence>
<dbReference type="SUPFAM" id="SSF51735">
    <property type="entry name" value="NAD(P)-binding Rossmann-fold domains"/>
    <property type="match status" value="1"/>
</dbReference>
<dbReference type="GO" id="GO:0005829">
    <property type="term" value="C:cytosol"/>
    <property type="evidence" value="ECO:0007669"/>
    <property type="project" value="TreeGrafter"/>
</dbReference>
<proteinExistence type="predicted"/>
<dbReference type="PANTHER" id="PTHR43725:SF8">
    <property type="entry name" value="CHLOROPLAST STEM-LOOP BINDING PROTEIN OF 41 KDA B, CHLOROPLASTIC"/>
    <property type="match status" value="1"/>
</dbReference>
<dbReference type="AlphaFoldDB" id="A0A381RPN3"/>
<dbReference type="Gene3D" id="3.40.50.720">
    <property type="entry name" value="NAD(P)-binding Rossmann-like Domain"/>
    <property type="match status" value="1"/>
</dbReference>
<dbReference type="GO" id="GO:0005996">
    <property type="term" value="P:monosaccharide metabolic process"/>
    <property type="evidence" value="ECO:0007669"/>
    <property type="project" value="TreeGrafter"/>
</dbReference>
<evidence type="ECO:0000259" key="1">
    <source>
        <dbReference type="Pfam" id="PF01370"/>
    </source>
</evidence>